<keyword evidence="1" id="KW-0812">Transmembrane</keyword>
<name>A0ABT1YL69_9BACL</name>
<proteinExistence type="predicted"/>
<evidence type="ECO:0000256" key="1">
    <source>
        <dbReference type="SAM" id="Phobius"/>
    </source>
</evidence>
<accession>A0ABT1YL69</accession>
<evidence type="ECO:0000313" key="3">
    <source>
        <dbReference type="Proteomes" id="UP001300012"/>
    </source>
</evidence>
<dbReference type="RefSeq" id="WP_258215319.1">
    <property type="nucleotide sequence ID" value="NZ_JANQBD010000016.1"/>
</dbReference>
<feature type="transmembrane region" description="Helical" evidence="1">
    <location>
        <begin position="167"/>
        <end position="187"/>
    </location>
</feature>
<feature type="transmembrane region" description="Helical" evidence="1">
    <location>
        <begin position="208"/>
        <end position="229"/>
    </location>
</feature>
<reference evidence="2 3" key="1">
    <citation type="submission" date="2022-08" db="EMBL/GenBank/DDBJ databases">
        <title>Paenibacillus endoradicis sp. nov., Paenibacillus radicibacter sp. nov and Paenibacillus pararadicis sp. nov., three cold-adapted plant growth-promoting bacteria isolated from root of Larix gmelinii in Great Khingan.</title>
        <authorList>
            <person name="Xue H."/>
        </authorList>
    </citation>
    <scope>NUCLEOTIDE SEQUENCE [LARGE SCALE GENOMIC DNA]</scope>
    <source>
        <strain evidence="2 3">N5-1-1-5</strain>
    </source>
</reference>
<gene>
    <name evidence="2" type="ORF">NV381_21410</name>
</gene>
<comment type="caution">
    <text evidence="2">The sequence shown here is derived from an EMBL/GenBank/DDBJ whole genome shotgun (WGS) entry which is preliminary data.</text>
</comment>
<evidence type="ECO:0000313" key="2">
    <source>
        <dbReference type="EMBL" id="MCR8633747.1"/>
    </source>
</evidence>
<sequence>MILNRRKRESSVPRRPLSHLSQYGVTHLYRKNPLMVAWWSAAFPGFGHFLLNQYARACLLTLWELFINSFAHINEAMLYSFCGDFKMAKAIINPQWVFAYMLIYLFSIWDSYRSTVEANKLCELAEMENARIDGFIIRPLGIQYLEKKSPLSAAFSSFFFPGLGQLYNHRFGLAFYAMFSYCIYIGLSHAHEAVIMMMHGRIRESTAILHPHWLLFMPSILGGSIYHAYISAVEHNRLFRIEQRQFLAERYGFTDSSTIFH</sequence>
<dbReference type="EMBL" id="JANQBD010000016">
    <property type="protein sequence ID" value="MCR8633747.1"/>
    <property type="molecule type" value="Genomic_DNA"/>
</dbReference>
<protein>
    <submittedName>
        <fullName evidence="2">Uncharacterized protein</fullName>
    </submittedName>
</protein>
<keyword evidence="1" id="KW-1133">Transmembrane helix</keyword>
<feature type="transmembrane region" description="Helical" evidence="1">
    <location>
        <begin position="90"/>
        <end position="109"/>
    </location>
</feature>
<dbReference type="Proteomes" id="UP001300012">
    <property type="component" value="Unassembled WGS sequence"/>
</dbReference>
<organism evidence="2 3">
    <name type="scientific">Paenibacillus radicis</name>
    <name type="common">ex Xue et al. 2023</name>
    <dbReference type="NCBI Taxonomy" id="2972489"/>
    <lineage>
        <taxon>Bacteria</taxon>
        <taxon>Bacillati</taxon>
        <taxon>Bacillota</taxon>
        <taxon>Bacilli</taxon>
        <taxon>Bacillales</taxon>
        <taxon>Paenibacillaceae</taxon>
        <taxon>Paenibacillus</taxon>
    </lineage>
</organism>
<keyword evidence="3" id="KW-1185">Reference proteome</keyword>
<keyword evidence="1" id="KW-0472">Membrane</keyword>